<dbReference type="Pfam" id="PF00392">
    <property type="entry name" value="GntR"/>
    <property type="match status" value="1"/>
</dbReference>
<keyword evidence="3" id="KW-0804">Transcription</keyword>
<keyword evidence="6" id="KW-1185">Reference proteome</keyword>
<evidence type="ECO:0000313" key="6">
    <source>
        <dbReference type="Proteomes" id="UP000689967"/>
    </source>
</evidence>
<gene>
    <name evidence="5" type="ORF">JJQ90_19230</name>
</gene>
<dbReference type="Pfam" id="PF07729">
    <property type="entry name" value="FCD"/>
    <property type="match status" value="1"/>
</dbReference>
<dbReference type="InterPro" id="IPR000524">
    <property type="entry name" value="Tscrpt_reg_HTH_GntR"/>
</dbReference>
<protein>
    <submittedName>
        <fullName evidence="5">GntR family transcriptional regulator</fullName>
    </submittedName>
</protein>
<evidence type="ECO:0000256" key="3">
    <source>
        <dbReference type="ARBA" id="ARBA00023163"/>
    </source>
</evidence>
<keyword evidence="1" id="KW-0805">Transcription regulation</keyword>
<dbReference type="SMART" id="SM00345">
    <property type="entry name" value="HTH_GNTR"/>
    <property type="match status" value="1"/>
</dbReference>
<evidence type="ECO:0000256" key="1">
    <source>
        <dbReference type="ARBA" id="ARBA00023015"/>
    </source>
</evidence>
<evidence type="ECO:0000256" key="2">
    <source>
        <dbReference type="ARBA" id="ARBA00023125"/>
    </source>
</evidence>
<dbReference type="CDD" id="cd07377">
    <property type="entry name" value="WHTH_GntR"/>
    <property type="match status" value="1"/>
</dbReference>
<reference evidence="5 6" key="1">
    <citation type="submission" date="2021-01" db="EMBL/GenBank/DDBJ databases">
        <title>Roseomonas sp. nov, a bacterium isolated from an oil production mixture in Yumen Oilfield.</title>
        <authorList>
            <person name="Wu D."/>
        </authorList>
    </citation>
    <scope>NUCLEOTIDE SEQUENCE [LARGE SCALE GENOMIC DNA]</scope>
    <source>
        <strain evidence="5 6">ROY-5-3</strain>
    </source>
</reference>
<dbReference type="Proteomes" id="UP000689967">
    <property type="component" value="Unassembled WGS sequence"/>
</dbReference>
<evidence type="ECO:0000259" key="4">
    <source>
        <dbReference type="PROSITE" id="PS50949"/>
    </source>
</evidence>
<organism evidence="5 6">
    <name type="scientific">Falsiroseomonas oleicola</name>
    <dbReference type="NCBI Taxonomy" id="2801474"/>
    <lineage>
        <taxon>Bacteria</taxon>
        <taxon>Pseudomonadati</taxon>
        <taxon>Pseudomonadota</taxon>
        <taxon>Alphaproteobacteria</taxon>
        <taxon>Acetobacterales</taxon>
        <taxon>Roseomonadaceae</taxon>
        <taxon>Falsiroseomonas</taxon>
    </lineage>
</organism>
<dbReference type="PANTHER" id="PTHR43537:SF49">
    <property type="entry name" value="TRANSCRIPTIONAL REGULATORY PROTEIN"/>
    <property type="match status" value="1"/>
</dbReference>
<sequence length="239" mass="25709">MFHPGGALRYIHPMDLPPPPRDLGQEAYGRIRAAIREGALAPGIRLTETDLAARFGVSRTPVRQAIARLEAEGLLTHEARRGLTVTQPDHQQVVELYVMREVLEGAAARLAAQHASPTEIGAMAELVAGEPALFDDARALAETNQRLHGLLYLAAHNRYLLRSLEQISATMALLPSLLTVAGRAEQAHAEHLAILAALRARDGDAAEAASRAHAQAAQRHRLAWLVRTVGVPFAAPGAD</sequence>
<keyword evidence="2" id="KW-0238">DNA-binding</keyword>
<name>A0ABS6HBS0_9PROT</name>
<comment type="caution">
    <text evidence="5">The sequence shown here is derived from an EMBL/GenBank/DDBJ whole genome shotgun (WGS) entry which is preliminary data.</text>
</comment>
<dbReference type="InterPro" id="IPR011711">
    <property type="entry name" value="GntR_C"/>
</dbReference>
<dbReference type="EMBL" id="JAERQM010000006">
    <property type="protein sequence ID" value="MBU8545864.1"/>
    <property type="molecule type" value="Genomic_DNA"/>
</dbReference>
<dbReference type="SMART" id="SM00895">
    <property type="entry name" value="FCD"/>
    <property type="match status" value="1"/>
</dbReference>
<dbReference type="PROSITE" id="PS50949">
    <property type="entry name" value="HTH_GNTR"/>
    <property type="match status" value="1"/>
</dbReference>
<feature type="domain" description="HTH gntR-type" evidence="4">
    <location>
        <begin position="21"/>
        <end position="88"/>
    </location>
</feature>
<evidence type="ECO:0000313" key="5">
    <source>
        <dbReference type="EMBL" id="MBU8545864.1"/>
    </source>
</evidence>
<proteinExistence type="predicted"/>
<accession>A0ABS6HBS0</accession>
<dbReference type="PANTHER" id="PTHR43537">
    <property type="entry name" value="TRANSCRIPTIONAL REGULATOR, GNTR FAMILY"/>
    <property type="match status" value="1"/>
</dbReference>